<proteinExistence type="inferred from homology"/>
<accession>A0A558INJ1</accession>
<evidence type="ECO:0000256" key="6">
    <source>
        <dbReference type="ARBA" id="ARBA00023136"/>
    </source>
</evidence>
<evidence type="ECO:0000256" key="2">
    <source>
        <dbReference type="ARBA" id="ARBA00005262"/>
    </source>
</evidence>
<keyword evidence="4" id="KW-0812">Transmembrane</keyword>
<dbReference type="PANTHER" id="PTHR33567:SF3">
    <property type="entry name" value="CHROMATE ION TRANSPORTER (EUROFUNG)"/>
    <property type="match status" value="1"/>
</dbReference>
<sequence length="177" mass="18210">MCGAPSSPLGWTAFGGPASHLGYFRAEFVSRRKWLSDSAYADLVAMSQFLPGPASSKAAAGSGLRAVPARLAWGCVAAFFLLLGGLAVGRSLATPTSSPAPMPSTNPAPWSLTAGSAERSWGPFLSSCRAPYSRSRLCICGRAGIISVGCAARSRPSTRPWSACSSRRSGIPSSPTG</sequence>
<comment type="caution">
    <text evidence="8">The sequence shown here is derived from an EMBL/GenBank/DDBJ whole genome shotgun (WGS) entry which is preliminary data.</text>
</comment>
<comment type="subcellular location">
    <subcellularLocation>
        <location evidence="1">Cell membrane</location>
        <topology evidence="1">Multi-pass membrane protein</topology>
    </subcellularLocation>
</comment>
<keyword evidence="3" id="KW-1003">Cell membrane</keyword>
<dbReference type="InterPro" id="IPR003370">
    <property type="entry name" value="Chromate_transpt"/>
</dbReference>
<dbReference type="GO" id="GO:0015109">
    <property type="term" value="F:chromate transmembrane transporter activity"/>
    <property type="evidence" value="ECO:0007669"/>
    <property type="project" value="InterPro"/>
</dbReference>
<dbReference type="GO" id="GO:0005886">
    <property type="term" value="C:plasma membrane"/>
    <property type="evidence" value="ECO:0007669"/>
    <property type="project" value="UniProtKB-SubCell"/>
</dbReference>
<organism evidence="8 9">
    <name type="scientific">Corynebacterium aurimucosum</name>
    <dbReference type="NCBI Taxonomy" id="169292"/>
    <lineage>
        <taxon>Bacteria</taxon>
        <taxon>Bacillati</taxon>
        <taxon>Actinomycetota</taxon>
        <taxon>Actinomycetes</taxon>
        <taxon>Mycobacteriales</taxon>
        <taxon>Corynebacteriaceae</taxon>
        <taxon>Corynebacterium</taxon>
    </lineage>
</organism>
<keyword evidence="6" id="KW-0472">Membrane</keyword>
<dbReference type="Proteomes" id="UP000320648">
    <property type="component" value="Unassembled WGS sequence"/>
</dbReference>
<protein>
    <submittedName>
        <fullName evidence="8">Chromate transporter</fullName>
    </submittedName>
</protein>
<evidence type="ECO:0000313" key="8">
    <source>
        <dbReference type="EMBL" id="TVU82988.1"/>
    </source>
</evidence>
<feature type="region of interest" description="Disordered" evidence="7">
    <location>
        <begin position="155"/>
        <end position="177"/>
    </location>
</feature>
<dbReference type="EMBL" id="VMTX01000010">
    <property type="protein sequence ID" value="TVU82988.1"/>
    <property type="molecule type" value="Genomic_DNA"/>
</dbReference>
<evidence type="ECO:0000256" key="7">
    <source>
        <dbReference type="SAM" id="MobiDB-lite"/>
    </source>
</evidence>
<reference evidence="8 9" key="1">
    <citation type="submission" date="2019-07" db="EMBL/GenBank/DDBJ databases">
        <title>Draft genome of C. aurimucosum strain 15-4290.</title>
        <authorList>
            <person name="Pacheco L.G.C."/>
            <person name="Aguiar E.R.G.R."/>
            <person name="Navas J."/>
            <person name="Santos C.S."/>
            <person name="Rocha D.J.P.G."/>
        </authorList>
    </citation>
    <scope>NUCLEOTIDE SEQUENCE [LARGE SCALE GENOMIC DNA]</scope>
    <source>
        <strain evidence="8 9">15-4290</strain>
    </source>
</reference>
<keyword evidence="5" id="KW-1133">Transmembrane helix</keyword>
<dbReference type="Pfam" id="PF02417">
    <property type="entry name" value="Chromate_transp"/>
    <property type="match status" value="1"/>
</dbReference>
<evidence type="ECO:0000256" key="5">
    <source>
        <dbReference type="ARBA" id="ARBA00022989"/>
    </source>
</evidence>
<comment type="similarity">
    <text evidence="2">Belongs to the chromate ion transporter (CHR) (TC 2.A.51) family.</text>
</comment>
<gene>
    <name evidence="8" type="ORF">FQN05_08150</name>
</gene>
<dbReference type="PANTHER" id="PTHR33567">
    <property type="entry name" value="CHROMATE ION TRANSPORTER (EUROFUNG)"/>
    <property type="match status" value="1"/>
</dbReference>
<evidence type="ECO:0000313" key="9">
    <source>
        <dbReference type="Proteomes" id="UP000320648"/>
    </source>
</evidence>
<name>A0A558INJ1_9CORY</name>
<evidence type="ECO:0000256" key="1">
    <source>
        <dbReference type="ARBA" id="ARBA00004651"/>
    </source>
</evidence>
<dbReference type="AlphaFoldDB" id="A0A558INJ1"/>
<evidence type="ECO:0000256" key="4">
    <source>
        <dbReference type="ARBA" id="ARBA00022692"/>
    </source>
</evidence>
<evidence type="ECO:0000256" key="3">
    <source>
        <dbReference type="ARBA" id="ARBA00022475"/>
    </source>
</evidence>